<gene>
    <name evidence="2" type="ORF">N7509_011125</name>
</gene>
<feature type="compositionally biased region" description="Polar residues" evidence="1">
    <location>
        <begin position="22"/>
        <end position="39"/>
    </location>
</feature>
<feature type="compositionally biased region" description="Basic and acidic residues" evidence="1">
    <location>
        <begin position="50"/>
        <end position="60"/>
    </location>
</feature>
<evidence type="ECO:0000313" key="2">
    <source>
        <dbReference type="EMBL" id="KAJ5388584.1"/>
    </source>
</evidence>
<keyword evidence="3" id="KW-1185">Reference proteome</keyword>
<name>A0A9W9VSW6_9EURO</name>
<dbReference type="GeneID" id="81374742"/>
<reference evidence="2" key="2">
    <citation type="journal article" date="2023" name="IMA Fungus">
        <title>Comparative genomic study of the Penicillium genus elucidates a diverse pangenome and 15 lateral gene transfer events.</title>
        <authorList>
            <person name="Petersen C."/>
            <person name="Sorensen T."/>
            <person name="Nielsen M.R."/>
            <person name="Sondergaard T.E."/>
            <person name="Sorensen J.L."/>
            <person name="Fitzpatrick D.A."/>
            <person name="Frisvad J.C."/>
            <person name="Nielsen K.L."/>
        </authorList>
    </citation>
    <scope>NUCLEOTIDE SEQUENCE</scope>
    <source>
        <strain evidence="2">IBT 29677</strain>
    </source>
</reference>
<dbReference type="AlphaFoldDB" id="A0A9W9VSW6"/>
<organism evidence="2 3">
    <name type="scientific">Penicillium cosmopolitanum</name>
    <dbReference type="NCBI Taxonomy" id="1131564"/>
    <lineage>
        <taxon>Eukaryota</taxon>
        <taxon>Fungi</taxon>
        <taxon>Dikarya</taxon>
        <taxon>Ascomycota</taxon>
        <taxon>Pezizomycotina</taxon>
        <taxon>Eurotiomycetes</taxon>
        <taxon>Eurotiomycetidae</taxon>
        <taxon>Eurotiales</taxon>
        <taxon>Aspergillaceae</taxon>
        <taxon>Penicillium</taxon>
    </lineage>
</organism>
<comment type="caution">
    <text evidence="2">The sequence shown here is derived from an EMBL/GenBank/DDBJ whole genome shotgun (WGS) entry which is preliminary data.</text>
</comment>
<sequence>MEFLPSVSTQSILEEMAVSPRINNNQNGASHVKSWNGNQPERARNLPAKRSLDVPFRKSLSDPTALSRPGLQARPSLMRSALSQVPEHSEEIGQGPWTSEALDLFDFWPPGRPKPC</sequence>
<dbReference type="Proteomes" id="UP001147747">
    <property type="component" value="Unassembled WGS sequence"/>
</dbReference>
<proteinExistence type="predicted"/>
<protein>
    <submittedName>
        <fullName evidence="2">Uncharacterized protein</fullName>
    </submittedName>
</protein>
<evidence type="ECO:0000256" key="1">
    <source>
        <dbReference type="SAM" id="MobiDB-lite"/>
    </source>
</evidence>
<feature type="region of interest" description="Disordered" evidence="1">
    <location>
        <begin position="22"/>
        <end position="97"/>
    </location>
</feature>
<evidence type="ECO:0000313" key="3">
    <source>
        <dbReference type="Proteomes" id="UP001147747"/>
    </source>
</evidence>
<dbReference type="OrthoDB" id="6513042at2759"/>
<accession>A0A9W9VSW6</accession>
<dbReference type="RefSeq" id="XP_056486382.1">
    <property type="nucleotide sequence ID" value="XM_056635762.1"/>
</dbReference>
<reference evidence="2" key="1">
    <citation type="submission" date="2022-12" db="EMBL/GenBank/DDBJ databases">
        <authorList>
            <person name="Petersen C."/>
        </authorList>
    </citation>
    <scope>NUCLEOTIDE SEQUENCE</scope>
    <source>
        <strain evidence="2">IBT 29677</strain>
    </source>
</reference>
<dbReference type="EMBL" id="JAPZBU010000009">
    <property type="protein sequence ID" value="KAJ5388584.1"/>
    <property type="molecule type" value="Genomic_DNA"/>
</dbReference>